<dbReference type="EMBL" id="QKOD01000011">
    <property type="protein sequence ID" value="RNJ42454.1"/>
    <property type="molecule type" value="Genomic_DNA"/>
</dbReference>
<organism evidence="2 3">
    <name type="scientific">Mesorhizobium japonicum</name>
    <dbReference type="NCBI Taxonomy" id="2066070"/>
    <lineage>
        <taxon>Bacteria</taxon>
        <taxon>Pseudomonadati</taxon>
        <taxon>Pseudomonadota</taxon>
        <taxon>Alphaproteobacteria</taxon>
        <taxon>Hyphomicrobiales</taxon>
        <taxon>Phyllobacteriaceae</taxon>
        <taxon>Mesorhizobium</taxon>
    </lineage>
</organism>
<dbReference type="AlphaFoldDB" id="A0A3M9X344"/>
<reference evidence="2 3" key="1">
    <citation type="journal article" date="2018" name="Mol. Plant Microbe Interact.">
        <title>Taxonomically Different Co-Microsymbionts of a Relict Legume, Oxytropis popoviana, Have Complementary Sets of Symbiotic Genes and Together Increase the Efficiency of Plant Nodulation.</title>
        <authorList>
            <person name="Safronova V."/>
            <person name="Belimov A."/>
            <person name="Sazanova A."/>
            <person name="Chirak E."/>
            <person name="Verkhozina A."/>
            <person name="Kuznetsova I."/>
            <person name="Andronov E."/>
            <person name="Puhalsky J."/>
            <person name="Tikhonovich I."/>
        </authorList>
    </citation>
    <scope>NUCLEOTIDE SEQUENCE [LARGE SCALE GENOMIC DNA]</scope>
    <source>
        <strain evidence="2 3">Opo-235</strain>
    </source>
</reference>
<dbReference type="Proteomes" id="UP000275436">
    <property type="component" value="Unassembled WGS sequence"/>
</dbReference>
<feature type="compositionally biased region" description="Basic residues" evidence="1">
    <location>
        <begin position="52"/>
        <end position="65"/>
    </location>
</feature>
<evidence type="ECO:0000256" key="1">
    <source>
        <dbReference type="SAM" id="MobiDB-lite"/>
    </source>
</evidence>
<accession>A0A3M9X344</accession>
<feature type="region of interest" description="Disordered" evidence="1">
    <location>
        <begin position="47"/>
        <end position="71"/>
    </location>
</feature>
<protein>
    <submittedName>
        <fullName evidence="2">Uncharacterized protein</fullName>
    </submittedName>
</protein>
<name>A0A3M9X344_9HYPH</name>
<gene>
    <name evidence="2" type="ORF">DNR46_29195</name>
</gene>
<evidence type="ECO:0000313" key="3">
    <source>
        <dbReference type="Proteomes" id="UP000275436"/>
    </source>
</evidence>
<evidence type="ECO:0000313" key="2">
    <source>
        <dbReference type="EMBL" id="RNJ42454.1"/>
    </source>
</evidence>
<sequence length="71" mass="8358">MTRRRIDRERIERADREAKLLIEAETLARNAKTAQLRALRLSAEHLTERPAPVKRRRSLAKKPSRKITEVE</sequence>
<proteinExistence type="predicted"/>
<comment type="caution">
    <text evidence="2">The sequence shown here is derived from an EMBL/GenBank/DDBJ whole genome shotgun (WGS) entry which is preliminary data.</text>
</comment>